<name>A0A6A6ZQC1_9PLEO</name>
<evidence type="ECO:0000313" key="2">
    <source>
        <dbReference type="EMBL" id="KAF2822507.1"/>
    </source>
</evidence>
<dbReference type="AlphaFoldDB" id="A0A6A6ZQC1"/>
<keyword evidence="3" id="KW-1185">Reference proteome</keyword>
<evidence type="ECO:0000256" key="1">
    <source>
        <dbReference type="SAM" id="MobiDB-lite"/>
    </source>
</evidence>
<dbReference type="Proteomes" id="UP000799424">
    <property type="component" value="Unassembled WGS sequence"/>
</dbReference>
<evidence type="ECO:0000313" key="3">
    <source>
        <dbReference type="Proteomes" id="UP000799424"/>
    </source>
</evidence>
<reference evidence="2" key="1">
    <citation type="journal article" date="2020" name="Stud. Mycol.">
        <title>101 Dothideomycetes genomes: a test case for predicting lifestyles and emergence of pathogens.</title>
        <authorList>
            <person name="Haridas S."/>
            <person name="Albert R."/>
            <person name="Binder M."/>
            <person name="Bloem J."/>
            <person name="Labutti K."/>
            <person name="Salamov A."/>
            <person name="Andreopoulos B."/>
            <person name="Baker S."/>
            <person name="Barry K."/>
            <person name="Bills G."/>
            <person name="Bluhm B."/>
            <person name="Cannon C."/>
            <person name="Castanera R."/>
            <person name="Culley D."/>
            <person name="Daum C."/>
            <person name="Ezra D."/>
            <person name="Gonzalez J."/>
            <person name="Henrissat B."/>
            <person name="Kuo A."/>
            <person name="Liang C."/>
            <person name="Lipzen A."/>
            <person name="Lutzoni F."/>
            <person name="Magnuson J."/>
            <person name="Mondo S."/>
            <person name="Nolan M."/>
            <person name="Ohm R."/>
            <person name="Pangilinan J."/>
            <person name="Park H.-J."/>
            <person name="Ramirez L."/>
            <person name="Alfaro M."/>
            <person name="Sun H."/>
            <person name="Tritt A."/>
            <person name="Yoshinaga Y."/>
            <person name="Zwiers L.-H."/>
            <person name="Turgeon B."/>
            <person name="Goodwin S."/>
            <person name="Spatafora J."/>
            <person name="Crous P."/>
            <person name="Grigoriev I."/>
        </authorList>
    </citation>
    <scope>NUCLEOTIDE SEQUENCE</scope>
    <source>
        <strain evidence="2">CBS 113818</strain>
    </source>
</reference>
<proteinExistence type="predicted"/>
<feature type="compositionally biased region" description="Polar residues" evidence="1">
    <location>
        <begin position="1"/>
        <end position="11"/>
    </location>
</feature>
<gene>
    <name evidence="2" type="ORF">CC86DRAFT_79631</name>
</gene>
<sequence length="136" mass="15377">MMSMSPTQGMSQHPFAISPTSPTSTRARRSCILASYSSKVATKLAAGPSYAPRKVSSPKDAAQMVTGPRPFHRPDKRRAHGRHFRQELLHLHQWLSLLVQLCQYKYHSTTIRVVEALSRFTPAELQIILIESRPRL</sequence>
<protein>
    <submittedName>
        <fullName evidence="2">Uncharacterized protein</fullName>
    </submittedName>
</protein>
<dbReference type="EMBL" id="MU006234">
    <property type="protein sequence ID" value="KAF2822507.1"/>
    <property type="molecule type" value="Genomic_DNA"/>
</dbReference>
<feature type="region of interest" description="Disordered" evidence="1">
    <location>
        <begin position="48"/>
        <end position="78"/>
    </location>
</feature>
<organism evidence="2 3">
    <name type="scientific">Ophiobolus disseminans</name>
    <dbReference type="NCBI Taxonomy" id="1469910"/>
    <lineage>
        <taxon>Eukaryota</taxon>
        <taxon>Fungi</taxon>
        <taxon>Dikarya</taxon>
        <taxon>Ascomycota</taxon>
        <taxon>Pezizomycotina</taxon>
        <taxon>Dothideomycetes</taxon>
        <taxon>Pleosporomycetidae</taxon>
        <taxon>Pleosporales</taxon>
        <taxon>Pleosporineae</taxon>
        <taxon>Phaeosphaeriaceae</taxon>
        <taxon>Ophiobolus</taxon>
    </lineage>
</organism>
<accession>A0A6A6ZQC1</accession>
<feature type="region of interest" description="Disordered" evidence="1">
    <location>
        <begin position="1"/>
        <end position="23"/>
    </location>
</feature>